<comment type="caution">
    <text evidence="1">The sequence shown here is derived from an EMBL/GenBank/DDBJ whole genome shotgun (WGS) entry which is preliminary data.</text>
</comment>
<name>A0AAW0BQ22_9AGAR</name>
<evidence type="ECO:0000313" key="1">
    <source>
        <dbReference type="EMBL" id="KAK7028764.1"/>
    </source>
</evidence>
<organism evidence="1 2">
    <name type="scientific">Favolaschia claudopus</name>
    <dbReference type="NCBI Taxonomy" id="2862362"/>
    <lineage>
        <taxon>Eukaryota</taxon>
        <taxon>Fungi</taxon>
        <taxon>Dikarya</taxon>
        <taxon>Basidiomycota</taxon>
        <taxon>Agaricomycotina</taxon>
        <taxon>Agaricomycetes</taxon>
        <taxon>Agaricomycetidae</taxon>
        <taxon>Agaricales</taxon>
        <taxon>Marasmiineae</taxon>
        <taxon>Mycenaceae</taxon>
        <taxon>Favolaschia</taxon>
    </lineage>
</organism>
<proteinExistence type="predicted"/>
<reference evidence="1 2" key="1">
    <citation type="journal article" date="2024" name="J Genomics">
        <title>Draft genome sequencing and assembly of Favolaschia claudopus CIRM-BRFM 2984 isolated from oak limbs.</title>
        <authorList>
            <person name="Navarro D."/>
            <person name="Drula E."/>
            <person name="Chaduli D."/>
            <person name="Cazenave R."/>
            <person name="Ahrendt S."/>
            <person name="Wang J."/>
            <person name="Lipzen A."/>
            <person name="Daum C."/>
            <person name="Barry K."/>
            <person name="Grigoriev I.V."/>
            <person name="Favel A."/>
            <person name="Rosso M.N."/>
            <person name="Martin F."/>
        </authorList>
    </citation>
    <scope>NUCLEOTIDE SEQUENCE [LARGE SCALE GENOMIC DNA]</scope>
    <source>
        <strain evidence="1 2">CIRM-BRFM 2984</strain>
    </source>
</reference>
<dbReference type="AlphaFoldDB" id="A0AAW0BQ22"/>
<protein>
    <submittedName>
        <fullName evidence="1">Uncharacterized protein</fullName>
    </submittedName>
</protein>
<accession>A0AAW0BQ22</accession>
<dbReference type="Proteomes" id="UP001362999">
    <property type="component" value="Unassembled WGS sequence"/>
</dbReference>
<gene>
    <name evidence="1" type="ORF">R3P38DRAFT_3190396</name>
</gene>
<dbReference type="EMBL" id="JAWWNJ010000028">
    <property type="protein sequence ID" value="KAK7028764.1"/>
    <property type="molecule type" value="Genomic_DNA"/>
</dbReference>
<evidence type="ECO:0000313" key="2">
    <source>
        <dbReference type="Proteomes" id="UP001362999"/>
    </source>
</evidence>
<sequence>MYRCPLLPHLCVVRLAHHPLLSRLVFVSCDDKPRPSLSSHPRLPPRLISISITNTANFTHTRLSPPRPVALRREAARRGVVLPLPGRTRLAVDRGGRAVLSGAANVQDGDAGSTPQLSAGLAHPPPHFSLPHTITFGIADSSNAHSRAVDRGAAALSLLLNGRGWGRSRRRRRNGAGWAGRSRMEVRRWERKEGMLDQNRTIGGTPRYALHRD</sequence>
<keyword evidence="2" id="KW-1185">Reference proteome</keyword>